<organism evidence="10 11">
    <name type="scientific">Globisporangium ultimum (strain ATCC 200006 / CBS 805.95 / DAOM BR144)</name>
    <name type="common">Pythium ultimum</name>
    <dbReference type="NCBI Taxonomy" id="431595"/>
    <lineage>
        <taxon>Eukaryota</taxon>
        <taxon>Sar</taxon>
        <taxon>Stramenopiles</taxon>
        <taxon>Oomycota</taxon>
        <taxon>Peronosporomycetes</taxon>
        <taxon>Pythiales</taxon>
        <taxon>Pythiaceae</taxon>
        <taxon>Globisporangium</taxon>
    </lineage>
</organism>
<dbReference type="AlphaFoldDB" id="K3WZP9"/>
<feature type="transmembrane region" description="Helical" evidence="7">
    <location>
        <begin position="351"/>
        <end position="377"/>
    </location>
</feature>
<evidence type="ECO:0000313" key="11">
    <source>
        <dbReference type="Proteomes" id="UP000019132"/>
    </source>
</evidence>
<dbReference type="HOGENOM" id="CLU_574270_0_0_1"/>
<feature type="signal peptide" evidence="8">
    <location>
        <begin position="1"/>
        <end position="23"/>
    </location>
</feature>
<feature type="domain" description="GOST seven transmembrane" evidence="9">
    <location>
        <begin position="183"/>
        <end position="413"/>
    </location>
</feature>
<keyword evidence="4 7" id="KW-1133">Transmembrane helix</keyword>
<feature type="transmembrane region" description="Helical" evidence="7">
    <location>
        <begin position="179"/>
        <end position="204"/>
    </location>
</feature>
<evidence type="ECO:0000256" key="1">
    <source>
        <dbReference type="ARBA" id="ARBA00004141"/>
    </source>
</evidence>
<dbReference type="GO" id="GO:0016020">
    <property type="term" value="C:membrane"/>
    <property type="evidence" value="ECO:0007669"/>
    <property type="project" value="UniProtKB-SubCell"/>
</dbReference>
<evidence type="ECO:0000256" key="2">
    <source>
        <dbReference type="ARBA" id="ARBA00022692"/>
    </source>
</evidence>
<evidence type="ECO:0000256" key="6">
    <source>
        <dbReference type="SAM" id="MobiDB-lite"/>
    </source>
</evidence>
<dbReference type="EnsemblProtists" id="PYU1_T010448">
    <property type="protein sequence ID" value="PYU1_T010448"/>
    <property type="gene ID" value="PYU1_G010426"/>
</dbReference>
<feature type="region of interest" description="Disordered" evidence="6">
    <location>
        <begin position="432"/>
        <end position="476"/>
    </location>
</feature>
<feature type="chain" id="PRO_5003871680" description="GOST seven transmembrane domain-containing protein" evidence="8">
    <location>
        <begin position="24"/>
        <end position="476"/>
    </location>
</feature>
<reference evidence="11" key="2">
    <citation type="submission" date="2010-04" db="EMBL/GenBank/DDBJ databases">
        <authorList>
            <person name="Buell R."/>
            <person name="Hamilton J."/>
            <person name="Hostetler J."/>
        </authorList>
    </citation>
    <scope>NUCLEOTIDE SEQUENCE [LARGE SCALE GENOMIC DNA]</scope>
    <source>
        <strain evidence="11">DAOM:BR144</strain>
    </source>
</reference>
<keyword evidence="11" id="KW-1185">Reference proteome</keyword>
<keyword evidence="3 8" id="KW-0732">Signal</keyword>
<evidence type="ECO:0000256" key="7">
    <source>
        <dbReference type="SAM" id="Phobius"/>
    </source>
</evidence>
<dbReference type="InterPro" id="IPR009637">
    <property type="entry name" value="GPR107/GPR108-like"/>
</dbReference>
<dbReference type="VEuPathDB" id="FungiDB:PYU1_G010426"/>
<feature type="transmembrane region" description="Helical" evidence="7">
    <location>
        <begin position="389"/>
        <end position="407"/>
    </location>
</feature>
<keyword evidence="5 7" id="KW-0472">Membrane</keyword>
<reference evidence="10" key="3">
    <citation type="submission" date="2015-02" db="UniProtKB">
        <authorList>
            <consortium name="EnsemblProtists"/>
        </authorList>
    </citation>
    <scope>IDENTIFICATION</scope>
    <source>
        <strain evidence="10">DAOM BR144</strain>
    </source>
</reference>
<protein>
    <recommendedName>
        <fullName evidence="9">GOST seven transmembrane domain-containing protein</fullName>
    </recommendedName>
</protein>
<comment type="subcellular location">
    <subcellularLocation>
        <location evidence="1">Membrane</location>
        <topology evidence="1">Multi-pass membrane protein</topology>
    </subcellularLocation>
</comment>
<feature type="compositionally biased region" description="Acidic residues" evidence="6">
    <location>
        <begin position="440"/>
        <end position="452"/>
    </location>
</feature>
<proteinExistence type="predicted"/>
<dbReference type="OMA" id="DGMSDIQ"/>
<keyword evidence="2 7" id="KW-0812">Transmembrane</keyword>
<evidence type="ECO:0000256" key="5">
    <source>
        <dbReference type="ARBA" id="ARBA00023136"/>
    </source>
</evidence>
<dbReference type="STRING" id="431595.K3WZP9"/>
<reference evidence="11" key="1">
    <citation type="journal article" date="2010" name="Genome Biol.">
        <title>Genome sequence of the necrotrophic plant pathogen Pythium ultimum reveals original pathogenicity mechanisms and effector repertoire.</title>
        <authorList>
            <person name="Levesque C.A."/>
            <person name="Brouwer H."/>
            <person name="Cano L."/>
            <person name="Hamilton J.P."/>
            <person name="Holt C."/>
            <person name="Huitema E."/>
            <person name="Raffaele S."/>
            <person name="Robideau G.P."/>
            <person name="Thines M."/>
            <person name="Win J."/>
            <person name="Zerillo M.M."/>
            <person name="Beakes G.W."/>
            <person name="Boore J.L."/>
            <person name="Busam D."/>
            <person name="Dumas B."/>
            <person name="Ferriera S."/>
            <person name="Fuerstenberg S.I."/>
            <person name="Gachon C.M."/>
            <person name="Gaulin E."/>
            <person name="Govers F."/>
            <person name="Grenville-Briggs L."/>
            <person name="Horner N."/>
            <person name="Hostetler J."/>
            <person name="Jiang R.H."/>
            <person name="Johnson J."/>
            <person name="Krajaejun T."/>
            <person name="Lin H."/>
            <person name="Meijer H.J."/>
            <person name="Moore B."/>
            <person name="Morris P."/>
            <person name="Phuntmart V."/>
            <person name="Puiu D."/>
            <person name="Shetty J."/>
            <person name="Stajich J.E."/>
            <person name="Tripathy S."/>
            <person name="Wawra S."/>
            <person name="van West P."/>
            <person name="Whitty B.R."/>
            <person name="Coutinho P.M."/>
            <person name="Henrissat B."/>
            <person name="Martin F."/>
            <person name="Thomas P.D."/>
            <person name="Tyler B.M."/>
            <person name="De Vries R.P."/>
            <person name="Kamoun S."/>
            <person name="Yandell M."/>
            <person name="Tisserat N."/>
            <person name="Buell C.R."/>
        </authorList>
    </citation>
    <scope>NUCLEOTIDE SEQUENCE</scope>
    <source>
        <strain evidence="11">DAOM:BR144</strain>
    </source>
</reference>
<evidence type="ECO:0000259" key="9">
    <source>
        <dbReference type="Pfam" id="PF06814"/>
    </source>
</evidence>
<dbReference type="EMBL" id="GL376596">
    <property type="status" value="NOT_ANNOTATED_CDS"/>
    <property type="molecule type" value="Genomic_DNA"/>
</dbReference>
<dbReference type="InParanoid" id="K3WZP9"/>
<feature type="transmembrane region" description="Helical" evidence="7">
    <location>
        <begin position="247"/>
        <end position="266"/>
    </location>
</feature>
<dbReference type="Proteomes" id="UP000019132">
    <property type="component" value="Unassembled WGS sequence"/>
</dbReference>
<evidence type="ECO:0000256" key="8">
    <source>
        <dbReference type="SAM" id="SignalP"/>
    </source>
</evidence>
<dbReference type="GO" id="GO:0005794">
    <property type="term" value="C:Golgi apparatus"/>
    <property type="evidence" value="ECO:0007669"/>
    <property type="project" value="TreeGrafter"/>
</dbReference>
<feature type="transmembrane region" description="Helical" evidence="7">
    <location>
        <begin position="310"/>
        <end position="330"/>
    </location>
</feature>
<accession>K3WZP9</accession>
<evidence type="ECO:0000256" key="4">
    <source>
        <dbReference type="ARBA" id="ARBA00022989"/>
    </source>
</evidence>
<dbReference type="PANTHER" id="PTHR21229:SF1">
    <property type="entry name" value="GH17801P"/>
    <property type="match status" value="1"/>
</dbReference>
<dbReference type="InterPro" id="IPR053937">
    <property type="entry name" value="GOST_TM"/>
</dbReference>
<evidence type="ECO:0000313" key="10">
    <source>
        <dbReference type="EnsemblProtists" id="PYU1_T010448"/>
    </source>
</evidence>
<dbReference type="Pfam" id="PF06814">
    <property type="entry name" value="GOST_TM"/>
    <property type="match status" value="1"/>
</dbReference>
<evidence type="ECO:0000256" key="3">
    <source>
        <dbReference type="ARBA" id="ARBA00022729"/>
    </source>
</evidence>
<dbReference type="eggNOG" id="KOG2568">
    <property type="taxonomic scope" value="Eukaryota"/>
</dbReference>
<feature type="transmembrane region" description="Helical" evidence="7">
    <location>
        <begin position="273"/>
        <end position="290"/>
    </location>
</feature>
<name>K3WZP9_GLOUD</name>
<feature type="transmembrane region" description="Helical" evidence="7">
    <location>
        <begin position="216"/>
        <end position="235"/>
    </location>
</feature>
<dbReference type="PANTHER" id="PTHR21229">
    <property type="entry name" value="LUNG SEVEN TRANSMEMBRANE RECEPTOR"/>
    <property type="match status" value="1"/>
</dbReference>
<sequence>MTVSKMMLLALVAAAALLQFASSSIYPVENQYWVPPFQHAEKMFATNRGPVLSRTGNSSVTFDVRGVNLTADMNGWRLVVFLYHVDNYDIFETVADKIELLACSQETGMKFDGMSSVQKFTFPVTNESVHAIVNYQVDQSGWTDSQIFVCADESDSPELLSFSGSMEIRNPYGLLPAPLYGMLPFSGFLSIGYAVLDVFFAFLLCRHRQQIIQLHYGIFFVLLMGTVAASVWFYAFYRMNKTGEPAAVRTLARIILLVVCLGYGIVRNTLSRTEVVVVSLLSIAYFTSGVGDEVTRGTSSGAEFRQKPTLWSFAQLICNLVFIMWIHFSLERILKQLKDQKQFAKHGMYKSLAWALASFILFFTILTVVAVCSRFGVFEWDVEWEWMQLVAWPVLNFTVSAAMCLIWRPTKNSSQFAFSMQLPMTDDGTGLEMTTRESSSDDDVEVESDDDDVHVKKHEAVRTSSNSDSDDADEGV</sequence>